<evidence type="ECO:0000313" key="2">
    <source>
        <dbReference type="Proteomes" id="UP000325182"/>
    </source>
</evidence>
<accession>A0A5D4M281</accession>
<protein>
    <submittedName>
        <fullName evidence="1">Uncharacterized protein</fullName>
    </submittedName>
</protein>
<proteinExistence type="predicted"/>
<dbReference type="Proteomes" id="UP000325182">
    <property type="component" value="Unassembled WGS sequence"/>
</dbReference>
<dbReference type="RefSeq" id="WP_148955163.1">
    <property type="nucleotide sequence ID" value="NZ_VTEG01000028.1"/>
</dbReference>
<dbReference type="EMBL" id="VTEG01000028">
    <property type="protein sequence ID" value="TYR95692.1"/>
    <property type="molecule type" value="Genomic_DNA"/>
</dbReference>
<sequence>MLQQLFRRLLGIQTVETAEVGAIDLNEAANIHKKEKSLNLRFGKYGHEYTENQMKLRHLRQM</sequence>
<gene>
    <name evidence="1" type="ORF">FZC84_21100</name>
</gene>
<name>A0A5D4M281_9BACI</name>
<comment type="caution">
    <text evidence="1">The sequence shown here is derived from an EMBL/GenBank/DDBJ whole genome shotgun (WGS) entry which is preliminary data.</text>
</comment>
<reference evidence="1 2" key="1">
    <citation type="submission" date="2019-08" db="EMBL/GenBank/DDBJ databases">
        <title>Bacillus genomes from the desert of Cuatro Cienegas, Coahuila.</title>
        <authorList>
            <person name="Olmedo-Alvarez G."/>
        </authorList>
    </citation>
    <scope>NUCLEOTIDE SEQUENCE [LARGE SCALE GENOMIC DNA]</scope>
    <source>
        <strain evidence="1 2">CH128b_4D</strain>
    </source>
</reference>
<dbReference type="AlphaFoldDB" id="A0A5D4M281"/>
<organism evidence="1 2">
    <name type="scientific">Rossellomorea vietnamensis</name>
    <dbReference type="NCBI Taxonomy" id="218284"/>
    <lineage>
        <taxon>Bacteria</taxon>
        <taxon>Bacillati</taxon>
        <taxon>Bacillota</taxon>
        <taxon>Bacilli</taxon>
        <taxon>Bacillales</taxon>
        <taxon>Bacillaceae</taxon>
        <taxon>Rossellomorea</taxon>
    </lineage>
</organism>
<evidence type="ECO:0000313" key="1">
    <source>
        <dbReference type="EMBL" id="TYR95692.1"/>
    </source>
</evidence>